<dbReference type="InterPro" id="IPR016039">
    <property type="entry name" value="Thiolase-like"/>
</dbReference>
<evidence type="ECO:0000259" key="9">
    <source>
        <dbReference type="PROSITE" id="PS52004"/>
    </source>
</evidence>
<dbReference type="InterPro" id="IPR014043">
    <property type="entry name" value="Acyl_transferase_dom"/>
</dbReference>
<evidence type="ECO:0000256" key="6">
    <source>
        <dbReference type="ARBA" id="ARBA00023268"/>
    </source>
</evidence>
<dbReference type="Gene3D" id="1.10.1200.10">
    <property type="entry name" value="ACP-like"/>
    <property type="match status" value="2"/>
</dbReference>
<dbReference type="Gene3D" id="3.30.559.30">
    <property type="entry name" value="Nonribosomal peptide synthetase, condensation domain"/>
    <property type="match status" value="1"/>
</dbReference>
<evidence type="ECO:0000256" key="7">
    <source>
        <dbReference type="SAM" id="MobiDB-lite"/>
    </source>
</evidence>
<dbReference type="InterPro" id="IPR020841">
    <property type="entry name" value="PKS_Beta-ketoAc_synthase_dom"/>
</dbReference>
<dbReference type="Pfam" id="PF00698">
    <property type="entry name" value="Acyl_transf_1"/>
    <property type="match status" value="2"/>
</dbReference>
<reference evidence="10 11" key="1">
    <citation type="submission" date="2023-10" db="EMBL/GenBank/DDBJ databases">
        <title>Noviherbaspirillum sp. CPCC 100848 genome assembly.</title>
        <authorList>
            <person name="Li X.Y."/>
            <person name="Fang X.M."/>
        </authorList>
    </citation>
    <scope>NUCLEOTIDE SEQUENCE [LARGE SCALE GENOMIC DNA]</scope>
    <source>
        <strain evidence="10 11">CPCC 100848</strain>
    </source>
</reference>
<evidence type="ECO:0000313" key="11">
    <source>
        <dbReference type="Proteomes" id="UP001352263"/>
    </source>
</evidence>
<evidence type="ECO:0000256" key="1">
    <source>
        <dbReference type="ARBA" id="ARBA00022450"/>
    </source>
</evidence>
<keyword evidence="6" id="KW-0511">Multifunctional enzyme</keyword>
<dbReference type="Pfam" id="PF00501">
    <property type="entry name" value="AMP-binding"/>
    <property type="match status" value="1"/>
</dbReference>
<dbReference type="Pfam" id="PF00668">
    <property type="entry name" value="Condensation"/>
    <property type="match status" value="1"/>
</dbReference>
<dbReference type="SMART" id="SM00825">
    <property type="entry name" value="PKS_KS"/>
    <property type="match status" value="1"/>
</dbReference>
<dbReference type="Gene3D" id="3.90.1150.10">
    <property type="entry name" value="Aspartate Aminotransferase, domain 1"/>
    <property type="match status" value="1"/>
</dbReference>
<dbReference type="SUPFAM" id="SSF56801">
    <property type="entry name" value="Acetyl-CoA synthetase-like"/>
    <property type="match status" value="1"/>
</dbReference>
<dbReference type="InterPro" id="IPR014031">
    <property type="entry name" value="Ketoacyl_synth_C"/>
</dbReference>
<dbReference type="PANTHER" id="PTHR43775">
    <property type="entry name" value="FATTY ACID SYNTHASE"/>
    <property type="match status" value="1"/>
</dbReference>
<dbReference type="SMART" id="SM00827">
    <property type="entry name" value="PKS_AT"/>
    <property type="match status" value="2"/>
</dbReference>
<dbReference type="InterPro" id="IPR001242">
    <property type="entry name" value="Condensation_dom"/>
</dbReference>
<dbReference type="Pfam" id="PF00202">
    <property type="entry name" value="Aminotran_3"/>
    <property type="match status" value="1"/>
</dbReference>
<dbReference type="InterPro" id="IPR032821">
    <property type="entry name" value="PKS_assoc"/>
</dbReference>
<dbReference type="Proteomes" id="UP001352263">
    <property type="component" value="Unassembled WGS sequence"/>
</dbReference>
<dbReference type="InterPro" id="IPR001227">
    <property type="entry name" value="Ac_transferase_dom_sf"/>
</dbReference>
<comment type="caution">
    <text evidence="10">The sequence shown here is derived from an EMBL/GenBank/DDBJ whole genome shotgun (WGS) entry which is preliminary data.</text>
</comment>
<dbReference type="SUPFAM" id="SSF53901">
    <property type="entry name" value="Thiolase-like"/>
    <property type="match status" value="1"/>
</dbReference>
<keyword evidence="5" id="KW-0663">Pyridoxal phosphate</keyword>
<keyword evidence="2" id="KW-0597">Phosphoprotein</keyword>
<dbReference type="InterPro" id="IPR015424">
    <property type="entry name" value="PyrdxlP-dep_Trfase"/>
</dbReference>
<dbReference type="CDD" id="cd02440">
    <property type="entry name" value="AdoMet_MTases"/>
    <property type="match status" value="1"/>
</dbReference>
<dbReference type="Pfam" id="PF02801">
    <property type="entry name" value="Ketoacyl-synt_C"/>
    <property type="match status" value="1"/>
</dbReference>
<dbReference type="InterPro" id="IPR013217">
    <property type="entry name" value="Methyltransf_12"/>
</dbReference>
<gene>
    <name evidence="10" type="ORF">RY831_30520</name>
</gene>
<dbReference type="CDD" id="cd19531">
    <property type="entry name" value="LCL_NRPS-like"/>
    <property type="match status" value="1"/>
</dbReference>
<dbReference type="SUPFAM" id="SSF52777">
    <property type="entry name" value="CoA-dependent acyltransferases"/>
    <property type="match status" value="2"/>
</dbReference>
<evidence type="ECO:0000256" key="5">
    <source>
        <dbReference type="ARBA" id="ARBA00022898"/>
    </source>
</evidence>
<dbReference type="PANTHER" id="PTHR43775:SF37">
    <property type="entry name" value="SI:DKEY-61P9.11"/>
    <property type="match status" value="1"/>
</dbReference>
<dbReference type="InterPro" id="IPR016035">
    <property type="entry name" value="Acyl_Trfase/lysoPLipase"/>
</dbReference>
<evidence type="ECO:0000256" key="4">
    <source>
        <dbReference type="ARBA" id="ARBA00022737"/>
    </source>
</evidence>
<dbReference type="InterPro" id="IPR014030">
    <property type="entry name" value="Ketoacyl_synth_N"/>
</dbReference>
<dbReference type="Gene3D" id="3.40.50.150">
    <property type="entry name" value="Vaccinia Virus protein VP39"/>
    <property type="match status" value="1"/>
</dbReference>
<evidence type="ECO:0000313" key="10">
    <source>
        <dbReference type="EMBL" id="MEC4723477.1"/>
    </source>
</evidence>
<proteinExistence type="predicted"/>
<dbReference type="InterPro" id="IPR005814">
    <property type="entry name" value="Aminotrans_3"/>
</dbReference>
<dbReference type="Pfam" id="PF16197">
    <property type="entry name" value="KAsynt_C_assoc"/>
    <property type="match status" value="1"/>
</dbReference>
<accession>A0ABU6JJV2</accession>
<dbReference type="RefSeq" id="WP_326510091.1">
    <property type="nucleotide sequence ID" value="NZ_JAWIIV010000055.1"/>
</dbReference>
<dbReference type="InterPro" id="IPR016036">
    <property type="entry name" value="Malonyl_transacylase_ACP-bd"/>
</dbReference>
<dbReference type="GO" id="GO:0008483">
    <property type="term" value="F:transaminase activity"/>
    <property type="evidence" value="ECO:0007669"/>
    <property type="project" value="UniProtKB-KW"/>
</dbReference>
<dbReference type="SUPFAM" id="SSF53335">
    <property type="entry name" value="S-adenosyl-L-methionine-dependent methyltransferases"/>
    <property type="match status" value="1"/>
</dbReference>
<protein>
    <submittedName>
        <fullName evidence="10">Aminotransferase class III-fold pyridoxal phosphate-dependent enzyme</fullName>
    </submittedName>
</protein>
<dbReference type="InterPro" id="IPR020806">
    <property type="entry name" value="PKS_PP-bd"/>
</dbReference>
<evidence type="ECO:0000256" key="3">
    <source>
        <dbReference type="ARBA" id="ARBA00022679"/>
    </source>
</evidence>
<dbReference type="SUPFAM" id="SSF55048">
    <property type="entry name" value="Probable ACP-binding domain of malonyl-CoA ACP transacylase"/>
    <property type="match status" value="2"/>
</dbReference>
<keyword evidence="10" id="KW-0032">Aminotransferase</keyword>
<dbReference type="InterPro" id="IPR036736">
    <property type="entry name" value="ACP-like_sf"/>
</dbReference>
<dbReference type="InterPro" id="IPR029063">
    <property type="entry name" value="SAM-dependent_MTases_sf"/>
</dbReference>
<feature type="domain" description="Carrier" evidence="8">
    <location>
        <begin position="326"/>
        <end position="404"/>
    </location>
</feature>
<dbReference type="PROSITE" id="PS00455">
    <property type="entry name" value="AMP_BINDING"/>
    <property type="match status" value="1"/>
</dbReference>
<keyword evidence="3" id="KW-0808">Transferase</keyword>
<dbReference type="CDD" id="cd00833">
    <property type="entry name" value="PKS"/>
    <property type="match status" value="1"/>
</dbReference>
<feature type="domain" description="Ketosynthase family 3 (KS3)" evidence="9">
    <location>
        <begin position="417"/>
        <end position="845"/>
    </location>
</feature>
<dbReference type="Gene3D" id="3.30.559.10">
    <property type="entry name" value="Chloramphenicol acetyltransferase-like domain"/>
    <property type="match status" value="1"/>
</dbReference>
<dbReference type="InterPro" id="IPR000873">
    <property type="entry name" value="AMP-dep_synth/lig_dom"/>
</dbReference>
<keyword evidence="11" id="KW-1185">Reference proteome</keyword>
<dbReference type="SMART" id="SM00823">
    <property type="entry name" value="PKS_PP"/>
    <property type="match status" value="2"/>
</dbReference>
<evidence type="ECO:0000256" key="2">
    <source>
        <dbReference type="ARBA" id="ARBA00022553"/>
    </source>
</evidence>
<sequence>MTEKITLVFSGIGTQWIGMGASLLAHDAIFRSAVTEIDALLSPLQNWSLLDLLSGREKKVSLDQPEVAHPAIFSIQIGLTRCLLHRGLRPEAVIGHSAGEVAAAVCAGALSLEDAVVLVAAHSRLIAAVTPGAMLHVPLDAETVASRIAQSKTPLEIAAINSDEAVVVAGPPDAISAFDAMLKTDGIDTRLLSIRIPFHTRAVEPHLDDFKARIAGIRPLPGSKAFYSSLRGGLALEGDFSADYWARHIRRTVQFPAAARKMFEDGINRCIEVSPHPALLQHLASIAGIDNQALSFEATLKRGDDEPVWPQTQQASQAQRGAGTGIDMQALKDALEELIADMTGAAWPSDATRAMTWSELGFTSLLITRFMSELSTRLGRPLSVTLPYRYPTPAAMIEGLATPDGNAERHSSRARHDEPVGIVGMACRFPGTADNPDALWDMLVSGTDPVTDIPSERWDADAFYSAERGEKGRSVTRWGSFIASQDLRDFDARHFRMTPKEASALDPQQRLLLEVTWEAIENAGFSVAELKGRQVGVYIGISTDDYKNSTLYHDIESLDPYAGAGTMSCTAAGRLSYFFGWEGPNLAIDTACSGSLVALHLACQALQAGECEIAVVGGVNAMLTPHLFVYFSKAGIMSPTGRCHVFDDSADGYVRAEGCGIIVLQRESDAERAGGRVRARVLGSAVNQDGASSGFSAPNGAAQQKVLRKAWHQAGVTPADIGYLEAHGTGTPIGDPIELEAIVAAVSPQRSPQDRILVGSLKSNLGHLEAAAGVGAVIKTVLALENDRIPANLHFRKPNAHMDWENLPLQVADRNQPFPERGGRHIAGISSFGFSGTNAHAVLERAKPHEAAAVRPVQVLALSAPDSDSLRSLAQTYAQRLGRLDAAGVADLACSTHLSRTHFPSRVTVAAPGHEIAGLLQQWVKEQKAGAQLFTGEGESGPLVFAFTGQGCQHPGMARALYESEPRFREVLDRCEAALISAGHPGMLALVLDANANAALLESTDVAQPAIFAMQCGIVALLASWGIKPDRVVGHSIGEFAASVCSGALELEEALALVVERGRLMASLPPGGAMAAVQVDAETADGAIGEYRERVAIAAINGKRMIVLSGESDALDAVLSRLGAPGARAKKLVVSHAFHSPLMKPAADAFASLTAPASRKARIRWISTLDCSDLSETGVDIGYWARQIVSPVRFSDALDALENEGCRTFIEIGPAAVLTPLGKNRESNLQQTWIATQERHRDGNLSMGGALAALAALGHDVDWSAFDPPAGRRRADLPAYPFQRRRHWRQPVLPGTASPETRDAVVPEISPYAWLNRFALCKLSSLLHDAGLTDAHQVEECWRRHFASCLRLLTDAGFFIERNGRIVQNELPPTMGRSAVHLAEEQKRFLSAHPSLAGCLELLDACLNGYVDILTARLDPMTILFPNGSMERVASVYANNEVQDKFNGHVANVVADLCSALVAGMPERRLRILEIGAGTGASTSAILAALPRHASIDYCFTDISPAFLARARKRFGQLRFERLDIEQHPCRQGFSEGEADLVIANNVLHATSDIGVTLEHVHWLTASGGALVLNEQTELQPFIHLIFGLTDGWWRFTDSVREGASSPVLSHAQWTDALGRAGFDVQPDPFNTDAGQTVFIANVMKKDFEMAAEVHASSTNSTPVPRADAESALREIRAMVAELTGLAQEDIDPDAALIDLGLDSLMLVQMKTLLSEKLALDIDMADFYGDLDSVARLAEVVPVSSAAPATLPPTTPAATVAAARMQAQPSLQLHANPATLPNRPVAAASETMFAAGSAAAVQGDLAKLMSQQLESMSRLISEQNALLAGAPAAFQATAVAVPAAVPSVPAASSTVRTSSEISVPAAKPAGKAGTPNFRSLKLDSDKLTPGQKTFVDELARRYSARTPGSKALADRTRDTLADWKNTLSFRYTLKEMMYPIVAEKSKGSHFIDIDGNDFLDVTMGCGIALLGHAPECVTRAVHAQVDANFAIGPQTALASEVAERFSRITGMERATFCNTGAEAVMMAVRIARAVTGRSKVVIFNGAYHGTWDGVLGVEHKGAVHPIAAGIPQGMVDDLVILNYGTDEALAALRQQAGEIAAVLVEPVQSRRPGFHPADFLRQLRSITEQAGAALIFDEMITGFRILPGGGQAFYGIKADLATYGKIVGGGLPLSVVAGSARFMDVVDGGAWRYGDDSKPESDVIYFGGTYVKHPLALAAAKASLEFIEQTGLQGYQELNARTARLADTINAWFASEAVPLNMSHFGSLFRIDGTGRYSSIMQPVELDLFFLLLNLRSIYVWERRICFLSFAHTDEEVDHLIECMKQAVLELRAAGFEFRSDGSGGKPPSSGGNPQAGGGNAISQNAGPAASAQRRMFALAEIEGPSVVYNVPLAIRLRGALDRSRLEQVLADLAARHPALRTRFAIEGDALVQKVDPVMQLRIEPIEADAAEASQRLDSFVQPFDLKTGPLFRAGLMKLDDSDHILIMDAHHIVVDGLSLNILAQELMAGYGGQPLPKPGASMIDYAMSEAGYLSSDACRRDAEYWKSRFDSLPQPLQLPLDYPRPARRRHRGADLLAKLDSAATSRLKAAARASKMTVFPLLLTLYATLLHRISAQDDLVIGLPVGGRAEPRFRNTVGMLAATLPLRMRSTPNESLAASARACHKSFLEALGHQAYPLEALIASLELPRDTSRNPLFDTMFIYEDGNDRVYRMAGLECAPADVSRHAAMFDLAMEVVEAEGELTMRCEYDVDLFSQAGAQAILDAYVRLLSQAPDMLEQPVNELELVDTQQRERLLSLGSGGPVPVHGTLLQAFDAQLAKDPNATALIADGVAMSYAELNRRANGLAQELHAGGRLPPESTVALMSHRDAGLLVGLLGILRAGAAYVPVDPDFPAERIRQMLEGSGCRCVVASSSLIERIPALPGGRVIDLNGIGELAEANLTPAAITPDSLAYVIFTSGSTGTPKGAML</sequence>
<dbReference type="Gene3D" id="3.30.70.3290">
    <property type="match status" value="1"/>
</dbReference>
<dbReference type="Pfam" id="PF00109">
    <property type="entry name" value="ketoacyl-synt"/>
    <property type="match status" value="1"/>
</dbReference>
<dbReference type="Pfam" id="PF08242">
    <property type="entry name" value="Methyltransf_12"/>
    <property type="match status" value="1"/>
</dbReference>
<dbReference type="InterPro" id="IPR015421">
    <property type="entry name" value="PyrdxlP-dep_Trfase_major"/>
</dbReference>
<dbReference type="EMBL" id="JAWIIV010000055">
    <property type="protein sequence ID" value="MEC4723477.1"/>
    <property type="molecule type" value="Genomic_DNA"/>
</dbReference>
<keyword evidence="4" id="KW-0677">Repeat</keyword>
<feature type="non-terminal residue" evidence="10">
    <location>
        <position position="2971"/>
    </location>
</feature>
<name>A0ABU6JJV2_9BURK</name>
<dbReference type="Gene3D" id="3.40.47.10">
    <property type="match status" value="1"/>
</dbReference>
<dbReference type="SUPFAM" id="SSF53383">
    <property type="entry name" value="PLP-dependent transferases"/>
    <property type="match status" value="1"/>
</dbReference>
<evidence type="ECO:0000259" key="8">
    <source>
        <dbReference type="PROSITE" id="PS50075"/>
    </source>
</evidence>
<dbReference type="InterPro" id="IPR050091">
    <property type="entry name" value="PKS_NRPS_Biosynth_Enz"/>
</dbReference>
<dbReference type="PROSITE" id="PS52004">
    <property type="entry name" value="KS3_2"/>
    <property type="match status" value="1"/>
</dbReference>
<dbReference type="SUPFAM" id="SSF52151">
    <property type="entry name" value="FabD/lysophospholipase-like"/>
    <property type="match status" value="2"/>
</dbReference>
<dbReference type="SUPFAM" id="SSF47336">
    <property type="entry name" value="ACP-like"/>
    <property type="match status" value="2"/>
</dbReference>
<keyword evidence="1" id="KW-0596">Phosphopantetheine</keyword>
<organism evidence="10 11">
    <name type="scientific">Noviherbaspirillum album</name>
    <dbReference type="NCBI Taxonomy" id="3080276"/>
    <lineage>
        <taxon>Bacteria</taxon>
        <taxon>Pseudomonadati</taxon>
        <taxon>Pseudomonadota</taxon>
        <taxon>Betaproteobacteria</taxon>
        <taxon>Burkholderiales</taxon>
        <taxon>Oxalobacteraceae</taxon>
        <taxon>Noviherbaspirillum</taxon>
    </lineage>
</organism>
<dbReference type="PROSITE" id="PS50075">
    <property type="entry name" value="CARRIER"/>
    <property type="match status" value="2"/>
</dbReference>
<dbReference type="InterPro" id="IPR009081">
    <property type="entry name" value="PP-bd_ACP"/>
</dbReference>
<dbReference type="InterPro" id="IPR020845">
    <property type="entry name" value="AMP-binding_CS"/>
</dbReference>
<dbReference type="Gene3D" id="3.40.640.10">
    <property type="entry name" value="Type I PLP-dependent aspartate aminotransferase-like (Major domain)"/>
    <property type="match status" value="1"/>
</dbReference>
<feature type="region of interest" description="Disordered" evidence="7">
    <location>
        <begin position="2340"/>
        <end position="2366"/>
    </location>
</feature>
<dbReference type="Gene3D" id="3.40.50.980">
    <property type="match status" value="2"/>
</dbReference>
<dbReference type="Gene3D" id="3.40.366.10">
    <property type="entry name" value="Malonyl-Coenzyme A Acyl Carrier Protein, domain 2"/>
    <property type="match status" value="2"/>
</dbReference>
<dbReference type="InterPro" id="IPR015422">
    <property type="entry name" value="PyrdxlP-dep_Trfase_small"/>
</dbReference>
<dbReference type="Pfam" id="PF00550">
    <property type="entry name" value="PP-binding"/>
    <property type="match status" value="2"/>
</dbReference>
<feature type="domain" description="Carrier" evidence="8">
    <location>
        <begin position="1667"/>
        <end position="1745"/>
    </location>
</feature>
<dbReference type="InterPro" id="IPR023213">
    <property type="entry name" value="CAT-like_dom_sf"/>
</dbReference>